<dbReference type="VEuPathDB" id="TrichDB:TRFO_04235"/>
<dbReference type="EMBL" id="MLAK01000605">
    <property type="protein sequence ID" value="OHT10703.1"/>
    <property type="molecule type" value="Genomic_DNA"/>
</dbReference>
<reference evidence="8" key="1">
    <citation type="submission" date="2016-10" db="EMBL/GenBank/DDBJ databases">
        <authorList>
            <person name="Benchimol M."/>
            <person name="Almeida L.G."/>
            <person name="Vasconcelos A.T."/>
            <person name="Perreira-Neves A."/>
            <person name="Rosa I.A."/>
            <person name="Tasca T."/>
            <person name="Bogo M.R."/>
            <person name="de Souza W."/>
        </authorList>
    </citation>
    <scope>NUCLEOTIDE SEQUENCE [LARGE SCALE GENOMIC DNA]</scope>
    <source>
        <strain evidence="8">K</strain>
    </source>
</reference>
<dbReference type="InterPro" id="IPR004331">
    <property type="entry name" value="SPX_dom"/>
</dbReference>
<dbReference type="OrthoDB" id="10260443at2759"/>
<evidence type="ECO:0000313" key="8">
    <source>
        <dbReference type="EMBL" id="OHT10703.1"/>
    </source>
</evidence>
<dbReference type="PROSITE" id="PS51382">
    <property type="entry name" value="SPX"/>
    <property type="match status" value="1"/>
</dbReference>
<feature type="transmembrane region" description="Helical" evidence="6">
    <location>
        <begin position="362"/>
        <end position="392"/>
    </location>
</feature>
<dbReference type="GO" id="GO:0006817">
    <property type="term" value="P:phosphate ion transport"/>
    <property type="evidence" value="ECO:0007669"/>
    <property type="project" value="TreeGrafter"/>
</dbReference>
<feature type="transmembrane region" description="Helical" evidence="6">
    <location>
        <begin position="455"/>
        <end position="474"/>
    </location>
</feature>
<evidence type="ECO:0000256" key="2">
    <source>
        <dbReference type="ARBA" id="ARBA00022448"/>
    </source>
</evidence>
<dbReference type="PANTHER" id="PTHR10283">
    <property type="entry name" value="SOLUTE CARRIER FAMILY 13 MEMBER"/>
    <property type="match status" value="1"/>
</dbReference>
<evidence type="ECO:0000256" key="3">
    <source>
        <dbReference type="ARBA" id="ARBA00022692"/>
    </source>
</evidence>
<feature type="transmembrane region" description="Helical" evidence="6">
    <location>
        <begin position="271"/>
        <end position="290"/>
    </location>
</feature>
<comment type="subcellular location">
    <subcellularLocation>
        <location evidence="1">Membrane</location>
        <topology evidence="1">Multi-pass membrane protein</topology>
    </subcellularLocation>
</comment>
<dbReference type="CDD" id="cd14447">
    <property type="entry name" value="SPX"/>
    <property type="match status" value="1"/>
</dbReference>
<evidence type="ECO:0000313" key="9">
    <source>
        <dbReference type="Proteomes" id="UP000179807"/>
    </source>
</evidence>
<feature type="transmembrane region" description="Helical" evidence="6">
    <location>
        <begin position="241"/>
        <end position="259"/>
    </location>
</feature>
<feature type="transmembrane region" description="Helical" evidence="6">
    <location>
        <begin position="590"/>
        <end position="610"/>
    </location>
</feature>
<dbReference type="RefSeq" id="XP_068363839.1">
    <property type="nucleotide sequence ID" value="XM_068491774.1"/>
</dbReference>
<evidence type="ECO:0000256" key="4">
    <source>
        <dbReference type="ARBA" id="ARBA00022989"/>
    </source>
</evidence>
<keyword evidence="9" id="KW-1185">Reference proteome</keyword>
<evidence type="ECO:0000256" key="1">
    <source>
        <dbReference type="ARBA" id="ARBA00004141"/>
    </source>
</evidence>
<dbReference type="GO" id="GO:0005886">
    <property type="term" value="C:plasma membrane"/>
    <property type="evidence" value="ECO:0007669"/>
    <property type="project" value="TreeGrafter"/>
</dbReference>
<dbReference type="GeneID" id="94826478"/>
<keyword evidence="2" id="KW-0813">Transport</keyword>
<dbReference type="InterPro" id="IPR004680">
    <property type="entry name" value="Cit_transptr-like_dom"/>
</dbReference>
<gene>
    <name evidence="8" type="ORF">TRFO_04235</name>
</gene>
<proteinExistence type="predicted"/>
<organism evidence="8 9">
    <name type="scientific">Tritrichomonas foetus</name>
    <dbReference type="NCBI Taxonomy" id="1144522"/>
    <lineage>
        <taxon>Eukaryota</taxon>
        <taxon>Metamonada</taxon>
        <taxon>Parabasalia</taxon>
        <taxon>Tritrichomonadida</taxon>
        <taxon>Tritrichomonadidae</taxon>
        <taxon>Tritrichomonas</taxon>
    </lineage>
</organism>
<feature type="domain" description="SPX" evidence="7">
    <location>
        <begin position="1"/>
        <end position="156"/>
    </location>
</feature>
<dbReference type="AlphaFoldDB" id="A0A1J4KH04"/>
<accession>A0A1J4KH04</accession>
<sequence>MKFGRQIRFVAAKQWYDHYIPYNELKGTIKQLLFRIQETCEITANDNEIINVRKECIESFQNTVINHINRIIAFYIDTYLELETKINAITMDIEDFLETKERSDEADKSFHTRIYSLMFEIYELRTFLEVNKTGSQKIMKKFAKHVEERNLYQEFLETQREYFDNLPAVNKLMRELEDLFVMVKRNISAEKIDKSRPEIVVELHASIESALIWKQSTVLAKFEAMTFRHNELLLAPVKMKIIPIIVAVILLLACQFVQFTSKFDFKAQRCLGIVAFAAVMWASGAVPLWLTSLSVPLFGIICDVLPGHDYETVGKLMQQAMMSPTIFLTIGGFTIAAALRETEMDKRLATVVLQKASVNRRFFLLVLIILNAFIAMWISNITSTTIVVTLVIPTLKQIPTGSDYAKAVLFAIAVGGNLGGMMTPLSSPQNAVTVESVATAAKNAGIDVSISFTEFFATALPYSLFCCIACWGVLQLRFKMDISSVPPVPAAKTDFGWRQILVSVVSVLTVGIWISLPFGGNRVFSDFGMVGFLPLLIFYGSTILPPSRIADLPWNIIFLLMGGNALSKIVTDSGLMKVANDLMAKLLGGTSLWVTILIVNICVLVIDFFLTHTVSSMITLPLVCGFAATSGHLGLYAMAACMTTTASQILPVSSFPNMCTISLQDANNKNYLIPSEMIKWGLMVTAVCFVSVMSVYFGIGLAYGL</sequence>
<feature type="transmembrane region" description="Helical" evidence="6">
    <location>
        <begin position="320"/>
        <end position="339"/>
    </location>
</feature>
<evidence type="ECO:0000259" key="7">
    <source>
        <dbReference type="PROSITE" id="PS51382"/>
    </source>
</evidence>
<dbReference type="GO" id="GO:0006797">
    <property type="term" value="P:polyphosphate metabolic process"/>
    <property type="evidence" value="ECO:0007669"/>
    <property type="project" value="TreeGrafter"/>
</dbReference>
<dbReference type="Pfam" id="PF03600">
    <property type="entry name" value="CitMHS"/>
    <property type="match status" value="1"/>
</dbReference>
<dbReference type="GO" id="GO:0005315">
    <property type="term" value="F:phosphate transmembrane transporter activity"/>
    <property type="evidence" value="ECO:0007669"/>
    <property type="project" value="TreeGrafter"/>
</dbReference>
<keyword evidence="4 6" id="KW-1133">Transmembrane helix</keyword>
<feature type="transmembrane region" description="Helical" evidence="6">
    <location>
        <begin position="522"/>
        <end position="540"/>
    </location>
</feature>
<dbReference type="Proteomes" id="UP000179807">
    <property type="component" value="Unassembled WGS sequence"/>
</dbReference>
<protein>
    <submittedName>
        <fullName evidence="8">Sodium:sulfate symporter transmembrane region family protein</fullName>
    </submittedName>
</protein>
<dbReference type="PANTHER" id="PTHR10283:SF92">
    <property type="entry name" value="LOW-AFFINITY PHOSPHATE TRANSPORTER PHO91"/>
    <property type="match status" value="1"/>
</dbReference>
<name>A0A1J4KH04_9EUKA</name>
<feature type="transmembrane region" description="Helical" evidence="6">
    <location>
        <begin position="680"/>
        <end position="703"/>
    </location>
</feature>
<comment type="caution">
    <text evidence="8">The sequence shown here is derived from an EMBL/GenBank/DDBJ whole genome shotgun (WGS) entry which is preliminary data.</text>
</comment>
<evidence type="ECO:0000256" key="6">
    <source>
        <dbReference type="SAM" id="Phobius"/>
    </source>
</evidence>
<keyword evidence="3 6" id="KW-0812">Transmembrane</keyword>
<evidence type="ECO:0000256" key="5">
    <source>
        <dbReference type="ARBA" id="ARBA00023136"/>
    </source>
</evidence>
<feature type="transmembrane region" description="Helical" evidence="6">
    <location>
        <begin position="495"/>
        <end position="516"/>
    </location>
</feature>
<keyword evidence="5 6" id="KW-0472">Membrane</keyword>
<feature type="transmembrane region" description="Helical" evidence="6">
    <location>
        <begin position="622"/>
        <end position="646"/>
    </location>
</feature>